<comment type="caution">
    <text evidence="1">The sequence shown here is derived from an EMBL/GenBank/DDBJ whole genome shotgun (WGS) entry which is preliminary data.</text>
</comment>
<sequence length="50" mass="5871">MEKIHFVLHLLPARPDFAQTMNEVEREIMMKHVAYWTDLMNKGKVVAFGP</sequence>
<name>A0A0E9MV69_9BACT</name>
<keyword evidence="2" id="KW-1185">Reference proteome</keyword>
<dbReference type="RefSeq" id="WP_157473862.1">
    <property type="nucleotide sequence ID" value="NZ_BBWV01000001.1"/>
</dbReference>
<protein>
    <recommendedName>
        <fullName evidence="3">YCII-related domain-containing protein</fullName>
    </recommendedName>
</protein>
<proteinExistence type="predicted"/>
<evidence type="ECO:0008006" key="3">
    <source>
        <dbReference type="Google" id="ProtNLM"/>
    </source>
</evidence>
<gene>
    <name evidence="1" type="ORF">FPE01S_01_03800</name>
</gene>
<organism evidence="1 2">
    <name type="scientific">Flavihumibacter petaseus NBRC 106054</name>
    <dbReference type="NCBI Taxonomy" id="1220578"/>
    <lineage>
        <taxon>Bacteria</taxon>
        <taxon>Pseudomonadati</taxon>
        <taxon>Bacteroidota</taxon>
        <taxon>Chitinophagia</taxon>
        <taxon>Chitinophagales</taxon>
        <taxon>Chitinophagaceae</taxon>
        <taxon>Flavihumibacter</taxon>
    </lineage>
</organism>
<dbReference type="STRING" id="1220578.FPE01S_01_03800"/>
<dbReference type="OrthoDB" id="6928805at2"/>
<dbReference type="EMBL" id="BBWV01000001">
    <property type="protein sequence ID" value="GAO41368.1"/>
    <property type="molecule type" value="Genomic_DNA"/>
</dbReference>
<accession>A0A0E9MV69</accession>
<evidence type="ECO:0000313" key="2">
    <source>
        <dbReference type="Proteomes" id="UP000033121"/>
    </source>
</evidence>
<reference evidence="1 2" key="1">
    <citation type="submission" date="2015-04" db="EMBL/GenBank/DDBJ databases">
        <title>Whole genome shotgun sequence of Flavihumibacter petaseus NBRC 106054.</title>
        <authorList>
            <person name="Miyazawa S."/>
            <person name="Hosoyama A."/>
            <person name="Hashimoto M."/>
            <person name="Noguchi M."/>
            <person name="Tsuchikane K."/>
            <person name="Ohji S."/>
            <person name="Yamazoe A."/>
            <person name="Ichikawa N."/>
            <person name="Kimura A."/>
            <person name="Fujita N."/>
        </authorList>
    </citation>
    <scope>NUCLEOTIDE SEQUENCE [LARGE SCALE GENOMIC DNA]</scope>
    <source>
        <strain evidence="1 2">NBRC 106054</strain>
    </source>
</reference>
<dbReference type="AlphaFoldDB" id="A0A0E9MV69"/>
<dbReference type="Proteomes" id="UP000033121">
    <property type="component" value="Unassembled WGS sequence"/>
</dbReference>
<evidence type="ECO:0000313" key="1">
    <source>
        <dbReference type="EMBL" id="GAO41368.1"/>
    </source>
</evidence>